<dbReference type="VEuPathDB" id="FungiDB:PSHT_13284"/>
<evidence type="ECO:0000313" key="1">
    <source>
        <dbReference type="EMBL" id="POW02313.1"/>
    </source>
</evidence>
<gene>
    <name evidence="1" type="ORF">PSTT_11880</name>
</gene>
<proteinExistence type="predicted"/>
<evidence type="ECO:0000313" key="2">
    <source>
        <dbReference type="Proteomes" id="UP000239156"/>
    </source>
</evidence>
<sequence length="142" mass="16303">MPQLPCQTCPSTIPWDQDGKDGAPSSFDILMEWLARNQNNGYLRWITSGDRDRRELCSEIIAELNLLGIHHRSGKCIHLKMFMMINSYQDACKNLSDHGGLLSKMHPKYGTVEGLMHRICPHWSRIHHIMAPHPLHLSQEHA</sequence>
<comment type="caution">
    <text evidence="1">The sequence shown here is derived from an EMBL/GenBank/DDBJ whole genome shotgun (WGS) entry which is preliminary data.</text>
</comment>
<reference evidence="1" key="1">
    <citation type="submission" date="2017-12" db="EMBL/GenBank/DDBJ databases">
        <title>Gene loss provides genomic basis for host adaptation in cereal stripe rust fungi.</title>
        <authorList>
            <person name="Xia C."/>
        </authorList>
    </citation>
    <scope>NUCLEOTIDE SEQUENCE [LARGE SCALE GENOMIC DNA]</scope>
    <source>
        <strain evidence="1">93-210</strain>
    </source>
</reference>
<organism evidence="1 2">
    <name type="scientific">Puccinia striiformis</name>
    <dbReference type="NCBI Taxonomy" id="27350"/>
    <lineage>
        <taxon>Eukaryota</taxon>
        <taxon>Fungi</taxon>
        <taxon>Dikarya</taxon>
        <taxon>Basidiomycota</taxon>
        <taxon>Pucciniomycotina</taxon>
        <taxon>Pucciniomycetes</taxon>
        <taxon>Pucciniales</taxon>
        <taxon>Pucciniaceae</taxon>
        <taxon>Puccinia</taxon>
    </lineage>
</organism>
<name>A0A2S4UYH7_9BASI</name>
<protein>
    <submittedName>
        <fullName evidence="1">Uncharacterized protein</fullName>
    </submittedName>
</protein>
<dbReference type="AlphaFoldDB" id="A0A2S4UYH7"/>
<dbReference type="PANTHER" id="PTHR33324:SF2">
    <property type="entry name" value="MYB_SANT-LIKE DNA-BINDING DOMAIN-CONTAINING PROTEIN"/>
    <property type="match status" value="1"/>
</dbReference>
<dbReference type="PANTHER" id="PTHR33324">
    <property type="entry name" value="EXPRESSED PROTEIN"/>
    <property type="match status" value="1"/>
</dbReference>
<accession>A0A2S4UYH7</accession>
<keyword evidence="2" id="KW-1185">Reference proteome</keyword>
<dbReference type="Proteomes" id="UP000239156">
    <property type="component" value="Unassembled WGS sequence"/>
</dbReference>
<dbReference type="VEuPathDB" id="FungiDB:PSTT_11880"/>
<dbReference type="EMBL" id="PKSL01000144">
    <property type="protein sequence ID" value="POW02313.1"/>
    <property type="molecule type" value="Genomic_DNA"/>
</dbReference>